<name>A0ABS8LBL0_9XANT</name>
<dbReference type="EMBL" id="JAJIUN010000063">
    <property type="protein sequence ID" value="MCC8623145.1"/>
    <property type="molecule type" value="Genomic_DNA"/>
</dbReference>
<dbReference type="NCBIfam" id="NF041348">
    <property type="entry name" value="XopH"/>
    <property type="match status" value="1"/>
</dbReference>
<feature type="compositionally biased region" description="Low complexity" evidence="1">
    <location>
        <begin position="1"/>
        <end position="14"/>
    </location>
</feature>
<dbReference type="InterPro" id="IPR016130">
    <property type="entry name" value="Tyr_Pase_AS"/>
</dbReference>
<dbReference type="Gene3D" id="3.90.190.10">
    <property type="entry name" value="Protein tyrosine phosphatase superfamily"/>
    <property type="match status" value="1"/>
</dbReference>
<dbReference type="PROSITE" id="PS50056">
    <property type="entry name" value="TYR_PHOSPHATASE_2"/>
    <property type="match status" value="1"/>
</dbReference>
<feature type="compositionally biased region" description="Polar residues" evidence="1">
    <location>
        <begin position="15"/>
        <end position="24"/>
    </location>
</feature>
<dbReference type="Gene3D" id="3.30.70.1690">
    <property type="match status" value="1"/>
</dbReference>
<dbReference type="Proteomes" id="UP001430544">
    <property type="component" value="Unassembled WGS sequence"/>
</dbReference>
<comment type="caution">
    <text evidence="3">The sequence shown here is derived from an EMBL/GenBank/DDBJ whole genome shotgun (WGS) entry which is preliminary data.</text>
</comment>
<dbReference type="InterPro" id="IPR000387">
    <property type="entry name" value="Tyr_Pase_dom"/>
</dbReference>
<keyword evidence="4" id="KW-1185">Reference proteome</keyword>
<dbReference type="InterPro" id="IPR029021">
    <property type="entry name" value="Prot-tyrosine_phosphatase-like"/>
</dbReference>
<protein>
    <submittedName>
        <fullName evidence="3">Tyrosine protein phosphatase</fullName>
    </submittedName>
</protein>
<feature type="domain" description="Tyrosine specific protein phosphatases" evidence="2">
    <location>
        <begin position="262"/>
        <end position="328"/>
    </location>
</feature>
<accession>A0ABS8LBL0</accession>
<reference evidence="3" key="1">
    <citation type="submission" date="2021-11" db="EMBL/GenBank/DDBJ databases">
        <title>Genome resources and taxonomic validation of 89 Xanthomonas strains.</title>
        <authorList>
            <person name="Tambong J.T."/>
        </authorList>
    </citation>
    <scope>NUCLEOTIDE SEQUENCE</scope>
    <source>
        <strain evidence="3">Bv 5-4A</strain>
    </source>
</reference>
<proteinExistence type="predicted"/>
<organism evidence="3 4">
    <name type="scientific">Xanthomonas vesicatoria</name>
    <dbReference type="NCBI Taxonomy" id="56460"/>
    <lineage>
        <taxon>Bacteria</taxon>
        <taxon>Pseudomonadati</taxon>
        <taxon>Pseudomonadota</taxon>
        <taxon>Gammaproteobacteria</taxon>
        <taxon>Lysobacterales</taxon>
        <taxon>Lysobacteraceae</taxon>
        <taxon>Xanthomonas</taxon>
    </lineage>
</organism>
<evidence type="ECO:0000313" key="4">
    <source>
        <dbReference type="Proteomes" id="UP001430544"/>
    </source>
</evidence>
<sequence>MLKKTSSSIAPSSSHNEMTGTDSAENVKAEVVSNHVDQAVPAELADLPKRGLRTASHLADSPNGPAHRSETALRQVIQKFRNPLSLPPPPTSHPVLAYDRDLESFDNFRSSDEFDLPEGSNPTGWKDLHVSGSGSIASIGQITRLRPSKEHPVVVLDAREESHAIVGGYPGTWRTPNNWGNAGKSRAEALADEHQRIQALNAQETVQIFHRKDVKNEVRNPRGATLSKPPIFSEEELVRAAGAKYVRLTVTDHLSPRADDIDAFIHMEREMAPHERLHVHCGMGLGRTTIFIVMHDILRNAATLSFEDIIHRQRALNPGRSLDYNKDVSDKGRSEFRNERSEFLPLFYEYAKQNPKGQPFLWSEWLDHNA</sequence>
<evidence type="ECO:0000256" key="1">
    <source>
        <dbReference type="SAM" id="MobiDB-lite"/>
    </source>
</evidence>
<evidence type="ECO:0000313" key="3">
    <source>
        <dbReference type="EMBL" id="MCC8623145.1"/>
    </source>
</evidence>
<dbReference type="Pfam" id="PF14566">
    <property type="entry name" value="PTPlike_phytase"/>
    <property type="match status" value="1"/>
</dbReference>
<dbReference type="SMART" id="SM01301">
    <property type="entry name" value="PTPlike_phytase"/>
    <property type="match status" value="1"/>
</dbReference>
<dbReference type="PROSITE" id="PS00383">
    <property type="entry name" value="TYR_PHOSPHATASE_1"/>
    <property type="match status" value="1"/>
</dbReference>
<feature type="region of interest" description="Disordered" evidence="1">
    <location>
        <begin position="1"/>
        <end position="30"/>
    </location>
</feature>
<dbReference type="RefSeq" id="WP_196769986.1">
    <property type="nucleotide sequence ID" value="NZ_JAANCI010000003.1"/>
</dbReference>
<evidence type="ECO:0000259" key="2">
    <source>
        <dbReference type="PROSITE" id="PS50056"/>
    </source>
</evidence>
<gene>
    <name evidence="3" type="ORF">LN473_14385</name>
</gene>
<dbReference type="SUPFAM" id="SSF52799">
    <property type="entry name" value="(Phosphotyrosine protein) phosphatases II"/>
    <property type="match status" value="1"/>
</dbReference>